<dbReference type="InterPro" id="IPR011989">
    <property type="entry name" value="ARM-like"/>
</dbReference>
<dbReference type="Gene3D" id="1.25.10.10">
    <property type="entry name" value="Leucine-rich Repeat Variant"/>
    <property type="match status" value="1"/>
</dbReference>
<dbReference type="PANTHER" id="PTHR23346:SF7">
    <property type="entry name" value="STALLED RIBOSOME SENSOR GCN1"/>
    <property type="match status" value="1"/>
</dbReference>
<proteinExistence type="predicted"/>
<dbReference type="AlphaFoldDB" id="A0AAD3E4Z9"/>
<keyword evidence="1" id="KW-0677">Repeat</keyword>
<dbReference type="EMBL" id="BMAR01000067">
    <property type="protein sequence ID" value="GFR52598.1"/>
    <property type="molecule type" value="Genomic_DNA"/>
</dbReference>
<dbReference type="GO" id="GO:0019887">
    <property type="term" value="F:protein kinase regulator activity"/>
    <property type="evidence" value="ECO:0007669"/>
    <property type="project" value="TreeGrafter"/>
</dbReference>
<feature type="non-terminal residue" evidence="3">
    <location>
        <position position="1"/>
    </location>
</feature>
<dbReference type="GO" id="GO:0006417">
    <property type="term" value="P:regulation of translation"/>
    <property type="evidence" value="ECO:0007669"/>
    <property type="project" value="TreeGrafter"/>
</dbReference>
<feature type="non-terminal residue" evidence="3">
    <location>
        <position position="107"/>
    </location>
</feature>
<evidence type="ECO:0000256" key="1">
    <source>
        <dbReference type="ARBA" id="ARBA00022737"/>
    </source>
</evidence>
<dbReference type="SUPFAM" id="SSF48371">
    <property type="entry name" value="ARM repeat"/>
    <property type="match status" value="1"/>
</dbReference>
<dbReference type="InterPro" id="IPR021133">
    <property type="entry name" value="HEAT_type_2"/>
</dbReference>
<evidence type="ECO:0000313" key="3">
    <source>
        <dbReference type="EMBL" id="GFR52598.1"/>
    </source>
</evidence>
<keyword evidence="4" id="KW-1185">Reference proteome</keyword>
<dbReference type="GO" id="GO:0034198">
    <property type="term" value="P:cellular response to amino acid starvation"/>
    <property type="evidence" value="ECO:0007669"/>
    <property type="project" value="TreeGrafter"/>
</dbReference>
<reference evidence="3 4" key="1">
    <citation type="journal article" date="2021" name="Sci. Rep.">
        <title>Genome sequencing of the multicellular alga Astrephomene provides insights into convergent evolution of germ-soma differentiation.</title>
        <authorList>
            <person name="Yamashita S."/>
            <person name="Yamamoto K."/>
            <person name="Matsuzaki R."/>
            <person name="Suzuki S."/>
            <person name="Yamaguchi H."/>
            <person name="Hirooka S."/>
            <person name="Minakuchi Y."/>
            <person name="Miyagishima S."/>
            <person name="Kawachi M."/>
            <person name="Toyoda A."/>
            <person name="Nozaki H."/>
        </authorList>
    </citation>
    <scope>NUCLEOTIDE SEQUENCE [LARGE SCALE GENOMIC DNA]</scope>
    <source>
        <strain evidence="3 4">NIES-4017</strain>
    </source>
</reference>
<dbReference type="PANTHER" id="PTHR23346">
    <property type="entry name" value="TRANSLATIONAL ACTIVATOR GCN1-RELATED"/>
    <property type="match status" value="1"/>
</dbReference>
<evidence type="ECO:0000256" key="2">
    <source>
        <dbReference type="PROSITE-ProRule" id="PRU00103"/>
    </source>
</evidence>
<dbReference type="GO" id="GO:0005829">
    <property type="term" value="C:cytosol"/>
    <property type="evidence" value="ECO:0007669"/>
    <property type="project" value="TreeGrafter"/>
</dbReference>
<dbReference type="PROSITE" id="PS50077">
    <property type="entry name" value="HEAT_REPEAT"/>
    <property type="match status" value="1"/>
</dbReference>
<dbReference type="InterPro" id="IPR016024">
    <property type="entry name" value="ARM-type_fold"/>
</dbReference>
<feature type="repeat" description="HEAT" evidence="2">
    <location>
        <begin position="43"/>
        <end position="81"/>
    </location>
</feature>
<comment type="caution">
    <text evidence="3">The sequence shown here is derived from an EMBL/GenBank/DDBJ whole genome shotgun (WGS) entry which is preliminary data.</text>
</comment>
<sequence length="107" mass="11354">VPVVHRGLRDRSGDTKKRAARTVGSMCSLVNDAKDMGPYVPLLLPELQKSLVDPLPEVRAVSARAIGSLMKGMGQDAFGHLVPWLLDTLSSESSSVERSGAAQGLAE</sequence>
<dbReference type="Pfam" id="PF24984">
    <property type="entry name" value="HEAT_EF3_GNC1"/>
    <property type="match status" value="1"/>
</dbReference>
<accession>A0AAD3E4Z9</accession>
<protein>
    <recommendedName>
        <fullName evidence="5">Translational activator GCN1</fullName>
    </recommendedName>
</protein>
<evidence type="ECO:0000313" key="4">
    <source>
        <dbReference type="Proteomes" id="UP001054857"/>
    </source>
</evidence>
<evidence type="ECO:0008006" key="5">
    <source>
        <dbReference type="Google" id="ProtNLM"/>
    </source>
</evidence>
<organism evidence="3 4">
    <name type="scientific">Astrephomene gubernaculifera</name>
    <dbReference type="NCBI Taxonomy" id="47775"/>
    <lineage>
        <taxon>Eukaryota</taxon>
        <taxon>Viridiplantae</taxon>
        <taxon>Chlorophyta</taxon>
        <taxon>core chlorophytes</taxon>
        <taxon>Chlorophyceae</taxon>
        <taxon>CS clade</taxon>
        <taxon>Chlamydomonadales</taxon>
        <taxon>Astrephomenaceae</taxon>
        <taxon>Astrephomene</taxon>
    </lineage>
</organism>
<dbReference type="Proteomes" id="UP001054857">
    <property type="component" value="Unassembled WGS sequence"/>
</dbReference>
<name>A0AAD3E4Z9_9CHLO</name>
<gene>
    <name evidence="3" type="ORF">Agub_g15195</name>
</gene>